<dbReference type="CDD" id="cd22679">
    <property type="entry name" value="FHA_SLMAP"/>
    <property type="match status" value="1"/>
</dbReference>
<keyword evidence="3" id="KW-0812">Transmembrane</keyword>
<name>A0AA39V3R0_9LECA</name>
<proteinExistence type="predicted"/>
<dbReference type="InterPro" id="IPR000253">
    <property type="entry name" value="FHA_dom"/>
</dbReference>
<keyword evidence="3" id="KW-1133">Transmembrane helix</keyword>
<evidence type="ECO:0000313" key="6">
    <source>
        <dbReference type="Proteomes" id="UP001166286"/>
    </source>
</evidence>
<feature type="compositionally biased region" description="Polar residues" evidence="2">
    <location>
        <begin position="486"/>
        <end position="498"/>
    </location>
</feature>
<feature type="coiled-coil region" evidence="1">
    <location>
        <begin position="624"/>
        <end position="658"/>
    </location>
</feature>
<keyword evidence="1" id="KW-0175">Coiled coil</keyword>
<accession>A0AA39V3R0</accession>
<dbReference type="Pfam" id="PF00498">
    <property type="entry name" value="FHA"/>
    <property type="match status" value="1"/>
</dbReference>
<evidence type="ECO:0000256" key="2">
    <source>
        <dbReference type="SAM" id="MobiDB-lite"/>
    </source>
</evidence>
<dbReference type="PANTHER" id="PTHR15715:SF37">
    <property type="entry name" value="LD47843P"/>
    <property type="match status" value="1"/>
</dbReference>
<feature type="compositionally biased region" description="Basic and acidic residues" evidence="2">
    <location>
        <begin position="474"/>
        <end position="483"/>
    </location>
</feature>
<organism evidence="5 6">
    <name type="scientific">Cladonia borealis</name>
    <dbReference type="NCBI Taxonomy" id="184061"/>
    <lineage>
        <taxon>Eukaryota</taxon>
        <taxon>Fungi</taxon>
        <taxon>Dikarya</taxon>
        <taxon>Ascomycota</taxon>
        <taxon>Pezizomycotina</taxon>
        <taxon>Lecanoromycetes</taxon>
        <taxon>OSLEUM clade</taxon>
        <taxon>Lecanoromycetidae</taxon>
        <taxon>Lecanorales</taxon>
        <taxon>Lecanorineae</taxon>
        <taxon>Cladoniaceae</taxon>
        <taxon>Cladonia</taxon>
    </lineage>
</organism>
<feature type="region of interest" description="Disordered" evidence="2">
    <location>
        <begin position="734"/>
        <end position="755"/>
    </location>
</feature>
<feature type="compositionally biased region" description="Pro residues" evidence="2">
    <location>
        <begin position="442"/>
        <end position="454"/>
    </location>
</feature>
<feature type="compositionally biased region" description="Polar residues" evidence="2">
    <location>
        <begin position="104"/>
        <end position="159"/>
    </location>
</feature>
<evidence type="ECO:0000256" key="3">
    <source>
        <dbReference type="SAM" id="Phobius"/>
    </source>
</evidence>
<dbReference type="SMART" id="SM00240">
    <property type="entry name" value="FHA"/>
    <property type="match status" value="1"/>
</dbReference>
<dbReference type="InterPro" id="IPR051176">
    <property type="entry name" value="Cent_Immune-Sig_Mod"/>
</dbReference>
<feature type="region of interest" description="Disordered" evidence="2">
    <location>
        <begin position="324"/>
        <end position="358"/>
    </location>
</feature>
<feature type="region of interest" description="Disordered" evidence="2">
    <location>
        <begin position="469"/>
        <end position="498"/>
    </location>
</feature>
<evidence type="ECO:0000313" key="5">
    <source>
        <dbReference type="EMBL" id="KAK0510239.1"/>
    </source>
</evidence>
<reference evidence="5" key="1">
    <citation type="submission" date="2023-03" db="EMBL/GenBank/DDBJ databases">
        <title>Complete genome of Cladonia borealis.</title>
        <authorList>
            <person name="Park H."/>
        </authorList>
    </citation>
    <scope>NUCLEOTIDE SEQUENCE</scope>
    <source>
        <strain evidence="5">ANT050790</strain>
    </source>
</reference>
<feature type="region of interest" description="Disordered" evidence="2">
    <location>
        <begin position="679"/>
        <end position="705"/>
    </location>
</feature>
<feature type="domain" description="FHA" evidence="4">
    <location>
        <begin position="188"/>
        <end position="245"/>
    </location>
</feature>
<dbReference type="PROSITE" id="PS50006">
    <property type="entry name" value="FHA_DOMAIN"/>
    <property type="match status" value="1"/>
</dbReference>
<feature type="compositionally biased region" description="Polar residues" evidence="2">
    <location>
        <begin position="66"/>
        <end position="78"/>
    </location>
</feature>
<keyword evidence="3" id="KW-0472">Membrane</keyword>
<dbReference type="EMBL" id="JAFEKC020000017">
    <property type="protein sequence ID" value="KAK0510239.1"/>
    <property type="molecule type" value="Genomic_DNA"/>
</dbReference>
<sequence length="786" mass="85676">MTAVASPPSLQPLPRWSSSNSGEGIDSMSAEEVTRMFMPRKSAQRTNSSTSTTSSSSSSSIAVAPTPQTNGGDTPTTNGEGGWGPRKKAARGLWPSSKAEPVSGISTARPQALPTPSSGQSAASIMNNAMHQPSQALTSQNRPQGQPNGARMDQSSIPSGSPAILALHPMTGTFERKQIVVPFAPEVLRIGRQTNVKTQPTAVNGFFDSKVLSRQHAEVWADEKGKIWIRDVKSSNGTFVNGTRLSPENRDSEPHELREQDILELGIDIVSEDQKSIVHHKVSAKVELAGIYPNPPSLLEMDFNHNNSGPGNAMIGEPMSQQLSQMRGRGGSQGSIGSNGRMIGSSGMPGSNTNMLGPQRQVNLWMGPITIEQVVKRLATEFKQAKQQTQELHHTKDFFNALLTLEPGQEPPKSPHKLASEDKQQINGVPPPPQLDQISPFSQPPAPPPQQPLPEKPDAALFRMPESMLQPSLKRADTERPRSALDSPTRTEPPSSQTAALLEKLNSQRMEIESQGDRVKYLELALFRERRARENAERRARNLSGGSLPQEDVETSSGHEEEAFEPPLDSLELMEKAMHKGHLDDEDKDALSRSASTVTMRNPDAMHRETEDIDASTSRLQARLDLMVKEMDDMKMAMESYKRRAEDAEAGRKSLAEMVENLRAGRNADSVMPIMDAKDSTLRVDREAEDASSSNDRPRSKHGDNRAVSSLAHVPHMNGSAVAGNIQRELEKTVSNVLQQQQRQWSGPGDGGRMAQSAPYVSMVGVVLIGIGIMTWLNGWQPGGEK</sequence>
<evidence type="ECO:0000259" key="4">
    <source>
        <dbReference type="PROSITE" id="PS50006"/>
    </source>
</evidence>
<feature type="transmembrane region" description="Helical" evidence="3">
    <location>
        <begin position="760"/>
        <end position="780"/>
    </location>
</feature>
<dbReference type="Gene3D" id="2.60.200.20">
    <property type="match status" value="1"/>
</dbReference>
<dbReference type="InterPro" id="IPR008984">
    <property type="entry name" value="SMAD_FHA_dom_sf"/>
</dbReference>
<dbReference type="AlphaFoldDB" id="A0AA39V3R0"/>
<dbReference type="PANTHER" id="PTHR15715">
    <property type="entry name" value="CENTROSOMAL PROTEIN OF 170 KDA"/>
    <property type="match status" value="1"/>
</dbReference>
<evidence type="ECO:0000256" key="1">
    <source>
        <dbReference type="SAM" id="Coils"/>
    </source>
</evidence>
<keyword evidence="6" id="KW-1185">Reference proteome</keyword>
<feature type="compositionally biased region" description="Polar residues" evidence="2">
    <location>
        <begin position="734"/>
        <end position="745"/>
    </location>
</feature>
<dbReference type="Proteomes" id="UP001166286">
    <property type="component" value="Unassembled WGS sequence"/>
</dbReference>
<feature type="compositionally biased region" description="Polar residues" evidence="2">
    <location>
        <begin position="348"/>
        <end position="358"/>
    </location>
</feature>
<feature type="region of interest" description="Disordered" evidence="2">
    <location>
        <begin position="1"/>
        <end position="162"/>
    </location>
</feature>
<comment type="caution">
    <text evidence="5">The sequence shown here is derived from an EMBL/GenBank/DDBJ whole genome shotgun (WGS) entry which is preliminary data.</text>
</comment>
<feature type="region of interest" description="Disordered" evidence="2">
    <location>
        <begin position="537"/>
        <end position="564"/>
    </location>
</feature>
<dbReference type="GO" id="GO:0005737">
    <property type="term" value="C:cytoplasm"/>
    <property type="evidence" value="ECO:0007669"/>
    <property type="project" value="TreeGrafter"/>
</dbReference>
<feature type="compositionally biased region" description="Basic and acidic residues" evidence="2">
    <location>
        <begin position="696"/>
        <end position="705"/>
    </location>
</feature>
<gene>
    <name evidence="5" type="ORF">JMJ35_007633</name>
</gene>
<protein>
    <recommendedName>
        <fullName evidence="4">FHA domain-containing protein</fullName>
    </recommendedName>
</protein>
<feature type="compositionally biased region" description="Low complexity" evidence="2">
    <location>
        <begin position="48"/>
        <end position="60"/>
    </location>
</feature>
<feature type="region of interest" description="Disordered" evidence="2">
    <location>
        <begin position="405"/>
        <end position="457"/>
    </location>
</feature>
<dbReference type="SUPFAM" id="SSF49879">
    <property type="entry name" value="SMAD/FHA domain"/>
    <property type="match status" value="1"/>
</dbReference>